<feature type="domain" description="Transposase IS116/IS110/IS902 C-terminal" evidence="3">
    <location>
        <begin position="191"/>
        <end position="274"/>
    </location>
</feature>
<evidence type="ECO:0000259" key="3">
    <source>
        <dbReference type="Pfam" id="PF02371"/>
    </source>
</evidence>
<dbReference type="GO" id="GO:0006313">
    <property type="term" value="P:DNA transposition"/>
    <property type="evidence" value="ECO:0007669"/>
    <property type="project" value="InterPro"/>
</dbReference>
<dbReference type="InterPro" id="IPR003346">
    <property type="entry name" value="Transposase_20"/>
</dbReference>
<gene>
    <name evidence="4" type="ORF">BGE01nite_57800</name>
</gene>
<sequence length="310" mass="33883">MNPDVVYLGVDVSKDSLDVCFLSESFTLPYTNAGLRKLLARIAKHAVPVHVICEASGGYDHPLTDALHEAGVTLSAVNGARVRDFARASKLRAKTDRLDAAVMVHYGTAMHPAPTPKPDPATRRLALLITQRDSLVANRAGYKTRLLQISDRFLCEQTKRCIAHLSKEIAKLEEMMRKVTAESSILSQKSARLDQVVGIGWRSALCLCAQMPELGSLNRREAASLAGVAPFNQDSGRWRGLRRICGGRSPVRRTLYLACLSAVRTNAILKTFYQRLRAAGKPAKVALTACARKLIVLLNAALKNPQMSLA</sequence>
<dbReference type="Pfam" id="PF01548">
    <property type="entry name" value="DEDD_Tnp_IS110"/>
    <property type="match status" value="1"/>
</dbReference>
<dbReference type="OrthoDB" id="8261795at2"/>
<dbReference type="InterPro" id="IPR047650">
    <property type="entry name" value="Transpos_IS110"/>
</dbReference>
<dbReference type="InterPro" id="IPR002525">
    <property type="entry name" value="Transp_IS110-like_N"/>
</dbReference>
<dbReference type="AlphaFoldDB" id="A0A512MID4"/>
<dbReference type="Pfam" id="PF02371">
    <property type="entry name" value="Transposase_20"/>
    <property type="match status" value="1"/>
</dbReference>
<evidence type="ECO:0000313" key="5">
    <source>
        <dbReference type="Proteomes" id="UP000321577"/>
    </source>
</evidence>
<dbReference type="EMBL" id="BKAG01000129">
    <property type="protein sequence ID" value="GEP46489.1"/>
    <property type="molecule type" value="Genomic_DNA"/>
</dbReference>
<organism evidence="4 5">
    <name type="scientific">Brevifollis gellanilyticus</name>
    <dbReference type="NCBI Taxonomy" id="748831"/>
    <lineage>
        <taxon>Bacteria</taxon>
        <taxon>Pseudomonadati</taxon>
        <taxon>Verrucomicrobiota</taxon>
        <taxon>Verrucomicrobiia</taxon>
        <taxon>Verrucomicrobiales</taxon>
        <taxon>Verrucomicrobiaceae</taxon>
    </lineage>
</organism>
<evidence type="ECO:0000313" key="4">
    <source>
        <dbReference type="EMBL" id="GEP46489.1"/>
    </source>
</evidence>
<protein>
    <submittedName>
        <fullName evidence="4">IS110 family transposase</fullName>
    </submittedName>
</protein>
<dbReference type="GO" id="GO:0003677">
    <property type="term" value="F:DNA binding"/>
    <property type="evidence" value="ECO:0007669"/>
    <property type="project" value="InterPro"/>
</dbReference>
<proteinExistence type="predicted"/>
<evidence type="ECO:0000259" key="2">
    <source>
        <dbReference type="Pfam" id="PF01548"/>
    </source>
</evidence>
<keyword evidence="5" id="KW-1185">Reference proteome</keyword>
<feature type="coiled-coil region" evidence="1">
    <location>
        <begin position="155"/>
        <end position="189"/>
    </location>
</feature>
<accession>A0A512MID4</accession>
<keyword evidence="1" id="KW-0175">Coiled coil</keyword>
<name>A0A512MID4_9BACT</name>
<comment type="caution">
    <text evidence="4">The sequence shown here is derived from an EMBL/GenBank/DDBJ whole genome shotgun (WGS) entry which is preliminary data.</text>
</comment>
<dbReference type="NCBIfam" id="NF033542">
    <property type="entry name" value="transpos_IS110"/>
    <property type="match status" value="1"/>
</dbReference>
<dbReference type="PANTHER" id="PTHR33055:SF13">
    <property type="entry name" value="TRANSPOSASE"/>
    <property type="match status" value="1"/>
</dbReference>
<dbReference type="Proteomes" id="UP000321577">
    <property type="component" value="Unassembled WGS sequence"/>
</dbReference>
<feature type="domain" description="Transposase IS110-like N-terminal" evidence="2">
    <location>
        <begin position="8"/>
        <end position="149"/>
    </location>
</feature>
<reference evidence="4 5" key="1">
    <citation type="submission" date="2019-07" db="EMBL/GenBank/DDBJ databases">
        <title>Whole genome shotgun sequence of Brevifollis gellanilyticus NBRC 108608.</title>
        <authorList>
            <person name="Hosoyama A."/>
            <person name="Uohara A."/>
            <person name="Ohji S."/>
            <person name="Ichikawa N."/>
        </authorList>
    </citation>
    <scope>NUCLEOTIDE SEQUENCE [LARGE SCALE GENOMIC DNA]</scope>
    <source>
        <strain evidence="4 5">NBRC 108608</strain>
    </source>
</reference>
<dbReference type="PANTHER" id="PTHR33055">
    <property type="entry name" value="TRANSPOSASE FOR INSERTION SEQUENCE ELEMENT IS1111A"/>
    <property type="match status" value="1"/>
</dbReference>
<evidence type="ECO:0000256" key="1">
    <source>
        <dbReference type="SAM" id="Coils"/>
    </source>
</evidence>
<dbReference type="RefSeq" id="WP_146856415.1">
    <property type="nucleotide sequence ID" value="NZ_BKAG01000129.1"/>
</dbReference>
<dbReference type="GO" id="GO:0004803">
    <property type="term" value="F:transposase activity"/>
    <property type="evidence" value="ECO:0007669"/>
    <property type="project" value="InterPro"/>
</dbReference>